<accession>T1KXD7</accession>
<dbReference type="eggNOG" id="ENOG502S04E">
    <property type="taxonomic scope" value="Eukaryota"/>
</dbReference>
<evidence type="ECO:0000259" key="3">
    <source>
        <dbReference type="PROSITE" id="PS50948"/>
    </source>
</evidence>
<dbReference type="AlphaFoldDB" id="T1KXD7"/>
<dbReference type="SUPFAM" id="SSF57414">
    <property type="entry name" value="Hairpin loop containing domain-like"/>
    <property type="match status" value="1"/>
</dbReference>
<keyword evidence="1" id="KW-1133">Transmembrane helix</keyword>
<organism evidence="4 5">
    <name type="scientific">Tetranychus urticae</name>
    <name type="common">Two-spotted spider mite</name>
    <dbReference type="NCBI Taxonomy" id="32264"/>
    <lineage>
        <taxon>Eukaryota</taxon>
        <taxon>Metazoa</taxon>
        <taxon>Ecdysozoa</taxon>
        <taxon>Arthropoda</taxon>
        <taxon>Chelicerata</taxon>
        <taxon>Arachnida</taxon>
        <taxon>Acari</taxon>
        <taxon>Acariformes</taxon>
        <taxon>Trombidiformes</taxon>
        <taxon>Prostigmata</taxon>
        <taxon>Eleutherengona</taxon>
        <taxon>Raphignathae</taxon>
        <taxon>Tetranychoidea</taxon>
        <taxon>Tetranychidae</taxon>
        <taxon>Tetranychus</taxon>
    </lineage>
</organism>
<dbReference type="EMBL" id="CAEY01000677">
    <property type="status" value="NOT_ANNOTATED_CDS"/>
    <property type="molecule type" value="Genomic_DNA"/>
</dbReference>
<dbReference type="OrthoDB" id="6413948at2759"/>
<name>T1KXD7_TETUR</name>
<keyword evidence="1" id="KW-0812">Transmembrane</keyword>
<dbReference type="Proteomes" id="UP000015104">
    <property type="component" value="Unassembled WGS sequence"/>
</dbReference>
<evidence type="ECO:0000313" key="5">
    <source>
        <dbReference type="Proteomes" id="UP000015104"/>
    </source>
</evidence>
<dbReference type="SMART" id="SM00473">
    <property type="entry name" value="PAN_AP"/>
    <property type="match status" value="2"/>
</dbReference>
<proteinExistence type="predicted"/>
<evidence type="ECO:0000256" key="1">
    <source>
        <dbReference type="SAM" id="Phobius"/>
    </source>
</evidence>
<feature type="transmembrane region" description="Helical" evidence="1">
    <location>
        <begin position="905"/>
        <end position="928"/>
    </location>
</feature>
<protein>
    <recommendedName>
        <fullName evidence="3">Apple domain-containing protein</fullName>
    </recommendedName>
</protein>
<reference evidence="5" key="1">
    <citation type="submission" date="2011-08" db="EMBL/GenBank/DDBJ databases">
        <authorList>
            <person name="Rombauts S."/>
        </authorList>
    </citation>
    <scope>NUCLEOTIDE SEQUENCE</scope>
    <source>
        <strain evidence="5">London</strain>
    </source>
</reference>
<dbReference type="Gene3D" id="3.50.4.10">
    <property type="entry name" value="Hepatocyte Growth Factor"/>
    <property type="match status" value="1"/>
</dbReference>
<feature type="signal peptide" evidence="2">
    <location>
        <begin position="1"/>
        <end position="17"/>
    </location>
</feature>
<dbReference type="KEGG" id="tut:107368164"/>
<evidence type="ECO:0000313" key="4">
    <source>
        <dbReference type="EnsemblMetazoa" id="tetur25g02030.1"/>
    </source>
</evidence>
<keyword evidence="2" id="KW-0732">Signal</keyword>
<dbReference type="EnsemblMetazoa" id="tetur25g02030.1">
    <property type="protein sequence ID" value="tetur25g02030.1"/>
    <property type="gene ID" value="tetur25g02030"/>
</dbReference>
<evidence type="ECO:0000256" key="2">
    <source>
        <dbReference type="SAM" id="SignalP"/>
    </source>
</evidence>
<feature type="domain" description="Apple" evidence="3">
    <location>
        <begin position="793"/>
        <end position="883"/>
    </location>
</feature>
<sequence length="953" mass="109189">MILLPVVALIQLFICNANCFMDWPLFSRLSQNAIFHATFTDEDTGDVFFVKEYIIETGVLTSKIEVTSKRGKAEVYYSDDGLNGLGEYQRLVIQDGRCDIYTYNIFWDQKLLDTEKPLTNLVLLLGPSLLYRINDQEPDWEQGKDQNVRGVLLKSVRARIDRNINVTYYYKSLGHDDSNDLEKPRRIVLEGVDPLGSIKAKDEKLIIDLHLQLETYDSLEKLVEVTPGIGCPIYLSKARPFPKLKTRRISMIIQETINGVSKSSTKEEFYVNEDEAILRHISPSSGINAVYDYNLGLAYTLKDSKCSISPLGDKAPWLNEKSHLSLDHFLWLNVPLKYLGQIYLDYQSKYVVKAWEAVEYNLTLNGVQYDKVVTTLYFVDGHESDTFEGYNLVGADRNCYTRNSKNGYTLVQVINRKFYDTKAVILDTDSTGKFPLDQCFPDLNSKVTLAYHLKYIEKVERTESFLYQFRQNFKNQILINHKISPLRVLNIDFVFNSKDIVVYVTFSDTPKIEDSLKKEKMTINSNYLKKFATYSFESENECLQFQGKMIGKIRKVIYCNIPGSSSKCYRIEKEDKIIEDKINGYNCSIFDVPLDNLNRIDQELQLKQIYPQMIKKNIKSIELAKNTFKIIKVIDVTKSDEATGLMPFTLSHTQAKLNDLNGATQLINGKNLGDCYRSCVRAGQSLCQSFSFCEHPDRSFCMATNTLSDQLTSDDIVKDYSCNIYSKNYLLDYFKIRERRFRISPSIAQKMPLQTCAAECHSTNDCYSFQYCNGLCTFAGYYTDSSTQHYTDCDIYSPKKSHLYRMTGHQISTETIHTEINLNMDQCASLCYDWKAGDETCQSFGYCFVGETSSTCFLSKHAANDDRTTIVDNSTCYTYELNSIDRYANKQNIAKASRNLTSGQAVGIVFSLAFVGLVVGLLTQKLALKIKCNKKFQNFNQFSWSRQSDVDDN</sequence>
<feature type="chain" id="PRO_5004581237" description="Apple domain-containing protein" evidence="2">
    <location>
        <begin position="18"/>
        <end position="953"/>
    </location>
</feature>
<dbReference type="HOGENOM" id="CLU_011464_0_1_1"/>
<keyword evidence="5" id="KW-1185">Reference proteome</keyword>
<dbReference type="InterPro" id="IPR003609">
    <property type="entry name" value="Pan_app"/>
</dbReference>
<keyword evidence="1" id="KW-0472">Membrane</keyword>
<dbReference type="PROSITE" id="PS50948">
    <property type="entry name" value="PAN"/>
    <property type="match status" value="1"/>
</dbReference>
<reference evidence="4" key="2">
    <citation type="submission" date="2015-06" db="UniProtKB">
        <authorList>
            <consortium name="EnsemblMetazoa"/>
        </authorList>
    </citation>
    <scope>IDENTIFICATION</scope>
</reference>
<gene>
    <name evidence="4" type="primary">107368164</name>
</gene>